<dbReference type="NCBIfam" id="TIGR04131">
    <property type="entry name" value="Bac_Flav_CTERM"/>
    <property type="match status" value="1"/>
</dbReference>
<dbReference type="SUPFAM" id="SSF49299">
    <property type="entry name" value="PKD domain"/>
    <property type="match status" value="2"/>
</dbReference>
<dbReference type="STRING" id="1302690.BUE76_18265"/>
<dbReference type="InterPro" id="IPR013783">
    <property type="entry name" value="Ig-like_fold"/>
</dbReference>
<dbReference type="Proteomes" id="UP000184368">
    <property type="component" value="Unassembled WGS sequence"/>
</dbReference>
<keyword evidence="3" id="KW-1185">Reference proteome</keyword>
<dbReference type="Pfam" id="PF13585">
    <property type="entry name" value="CHU_C"/>
    <property type="match status" value="1"/>
</dbReference>
<dbReference type="AlphaFoldDB" id="A0A1M5C3C8"/>
<dbReference type="InterPro" id="IPR000601">
    <property type="entry name" value="PKD_dom"/>
</dbReference>
<protein>
    <submittedName>
        <fullName evidence="2">Gliding motility-associated C-terminal domain-containing protein</fullName>
    </submittedName>
</protein>
<feature type="domain" description="PKD" evidence="1">
    <location>
        <begin position="408"/>
        <end position="448"/>
    </location>
</feature>
<dbReference type="PROSITE" id="PS50093">
    <property type="entry name" value="PKD"/>
    <property type="match status" value="2"/>
</dbReference>
<dbReference type="InterPro" id="IPR022409">
    <property type="entry name" value="PKD/Chitinase_dom"/>
</dbReference>
<dbReference type="Gene3D" id="2.60.40.10">
    <property type="entry name" value="Immunoglobulins"/>
    <property type="match status" value="2"/>
</dbReference>
<name>A0A1M5C3C8_9BACT</name>
<organism evidence="2 3">
    <name type="scientific">Cnuella takakiae</name>
    <dbReference type="NCBI Taxonomy" id="1302690"/>
    <lineage>
        <taxon>Bacteria</taxon>
        <taxon>Pseudomonadati</taxon>
        <taxon>Bacteroidota</taxon>
        <taxon>Chitinophagia</taxon>
        <taxon>Chitinophagales</taxon>
        <taxon>Chitinophagaceae</taxon>
        <taxon>Cnuella</taxon>
    </lineage>
</organism>
<evidence type="ECO:0000313" key="2">
    <source>
        <dbReference type="EMBL" id="SHF48942.1"/>
    </source>
</evidence>
<sequence length="863" mass="92928">MRKLLAFVLLLLLGLEGFASHIVGGEMIYRYKGPGAAPNTSQYTITLRLFRDELCPPPCAPMPNEVLIGIFDNDEGSQYLATEVRRTSVDRANTGQPPLCVVNPPTLLYNIAEYTQTFELPNNAKGYTAAYQTCCRVSPLTNVFSTGAPNSGTGSTYSCNIPGSDAIGTKFNNSPEFTKAVSPICEGKPFTMDFSVQDPDEGDSIVYTFCEAHDGGRALSSAPINPDPPPYKSVPYISGFSAGSPMGSAVTINESTGIITGVAPQLGRYVVCVCAYEYRNGQLISIHRKDFIVNVASCDFAGAQLDPEYNFCNSLTVAFQNLNSSTLNQSFFWDFGDGQTSTEAAPSHTYSDTGTYVLKLMVNKGQPCVDSTQAIVRVYPTMSADFSFAGGCVGKPTQFTDRSVTTHGSIAAWQWNFGDTTSTDPNPRITFRNMGARNVQLIVTNSKGCQETIVKAIDITNKPTMDLRFRDTLICRNDQVQLEAFGLGKFSWTPNINISGANTATPIVSPASTTTYTVLLDIDGCINTDSVKIRVTDGVTVSAMADTLICATDSIRLMATTNGLKYQWSPAPSLSASDILMPNAAPTENTTYRITASVGSCSAFDEVEVRVAPYPLVSAGRDTLICYGTEAQLNGSTNASRYSWTPVAPAQAGNLNPRVRPFSSQQYILTGSNAIGCTKGVRDTVSVVVLPPVEAFAGNDTAVVVGQNLQLQATGGITYQWQPATGLSNANIANPIVQFAAPTDSIRYTVLVANEAGCIDSASMMVRVFRADLRFFVPTAFTPNGDGLNDLFRITPAGIANVTALRVFNRWGQLVFQTSDVRKGWDGRINGELQKTGTYVWTVQGVDYTGKQFAEKGTITLIR</sequence>
<dbReference type="EMBL" id="FQUO01000008">
    <property type="protein sequence ID" value="SHF48942.1"/>
    <property type="molecule type" value="Genomic_DNA"/>
</dbReference>
<gene>
    <name evidence="2" type="ORF">SAMN05444008_108205</name>
</gene>
<evidence type="ECO:0000313" key="3">
    <source>
        <dbReference type="Proteomes" id="UP000184368"/>
    </source>
</evidence>
<proteinExistence type="predicted"/>
<dbReference type="InterPro" id="IPR026341">
    <property type="entry name" value="T9SS_type_B"/>
</dbReference>
<dbReference type="RefSeq" id="WP_073043493.1">
    <property type="nucleotide sequence ID" value="NZ_FQUO01000008.1"/>
</dbReference>
<dbReference type="Pfam" id="PF18911">
    <property type="entry name" value="PKD_4"/>
    <property type="match status" value="2"/>
</dbReference>
<evidence type="ECO:0000259" key="1">
    <source>
        <dbReference type="PROSITE" id="PS50093"/>
    </source>
</evidence>
<reference evidence="2 3" key="1">
    <citation type="submission" date="2016-11" db="EMBL/GenBank/DDBJ databases">
        <authorList>
            <person name="Jaros S."/>
            <person name="Januszkiewicz K."/>
            <person name="Wedrychowicz H."/>
        </authorList>
    </citation>
    <scope>NUCLEOTIDE SEQUENCE [LARGE SCALE GENOMIC DNA]</scope>
    <source>
        <strain evidence="2 3">DSM 26897</strain>
    </source>
</reference>
<dbReference type="InterPro" id="IPR035986">
    <property type="entry name" value="PKD_dom_sf"/>
</dbReference>
<dbReference type="CDD" id="cd00146">
    <property type="entry name" value="PKD"/>
    <property type="match status" value="2"/>
</dbReference>
<dbReference type="OrthoDB" id="1490014at2"/>
<feature type="domain" description="PKD" evidence="1">
    <location>
        <begin position="315"/>
        <end position="363"/>
    </location>
</feature>
<dbReference type="SMART" id="SM00089">
    <property type="entry name" value="PKD"/>
    <property type="match status" value="3"/>
</dbReference>
<accession>A0A1M5C3C8</accession>